<comment type="similarity">
    <text evidence="1">Belongs to the transglycosylase Slt family.</text>
</comment>
<keyword evidence="3" id="KW-0472">Membrane</keyword>
<sequence length="443" mass="49848">MQNQSDKRHNNNQSTHKSPYRAKPVRAVFLHDLEKGKWAFVKNKIFRPITERLDTAYRTIKQYRTTHPHYFTRLWQALAVTVLVIIPITGVLNRTAPLQTVDGVEKITTNQVLTVATVPNHSIAYTTDGLMHGFGYDVARQYASHLGVPLALVHYSNDSQALQAVASGTADMALLSNGENQLNNQDEMVISPVACSDEEMAIFAKAGIDNTLSFVTTSAVDTNEHLTKFLCNGEFQEDLTYLAQFHNDTLLENAYNAKHFQAAIKKLPLFEYGFKVSAKEFNHDWQLLAMIGYQESHLNADATSPTGVQGIMMLTQDTAKMMGVKDRNNVTQSIHGGAKYLNKLQGQFADIPEVDRLWFVLAAYNMGPNAVRNIQDKLKEQGKDPNLWLNVYAYLNKHADTNSRYGQCVTYVTNIRTYLEAIKRHNQNAQSEQTQITAKSDSK</sequence>
<dbReference type="SUPFAM" id="SSF53955">
    <property type="entry name" value="Lysozyme-like"/>
    <property type="match status" value="1"/>
</dbReference>
<accession>A0A1T0CQG3</accession>
<dbReference type="PROSITE" id="PS00922">
    <property type="entry name" value="TRANSGLYCOSYLASE"/>
    <property type="match status" value="1"/>
</dbReference>
<dbReference type="PANTHER" id="PTHR37423">
    <property type="entry name" value="SOLUBLE LYTIC MUREIN TRANSGLYCOSYLASE-RELATED"/>
    <property type="match status" value="1"/>
</dbReference>
<keyword evidence="6" id="KW-1185">Reference proteome</keyword>
<evidence type="ECO:0000313" key="6">
    <source>
        <dbReference type="Proteomes" id="UP000189800"/>
    </source>
</evidence>
<dbReference type="Pfam" id="PF01464">
    <property type="entry name" value="SLT"/>
    <property type="match status" value="1"/>
</dbReference>
<protein>
    <recommendedName>
        <fullName evidence="4">Transglycosylase SLT domain-containing protein</fullName>
    </recommendedName>
</protein>
<dbReference type="Proteomes" id="UP000189800">
    <property type="component" value="Unassembled WGS sequence"/>
</dbReference>
<dbReference type="InterPro" id="IPR000189">
    <property type="entry name" value="Transglyc_AS"/>
</dbReference>
<dbReference type="STRING" id="470453.B0680_03880"/>
<feature type="transmembrane region" description="Helical" evidence="3">
    <location>
        <begin position="74"/>
        <end position="92"/>
    </location>
</feature>
<dbReference type="GO" id="GO:0016020">
    <property type="term" value="C:membrane"/>
    <property type="evidence" value="ECO:0007669"/>
    <property type="project" value="InterPro"/>
</dbReference>
<keyword evidence="3" id="KW-1133">Transmembrane helix</keyword>
<organism evidence="5 6">
    <name type="scientific">Moraxella pluranimalium</name>
    <dbReference type="NCBI Taxonomy" id="470453"/>
    <lineage>
        <taxon>Bacteria</taxon>
        <taxon>Pseudomonadati</taxon>
        <taxon>Pseudomonadota</taxon>
        <taxon>Gammaproteobacteria</taxon>
        <taxon>Moraxellales</taxon>
        <taxon>Moraxellaceae</taxon>
        <taxon>Moraxella</taxon>
    </lineage>
</organism>
<feature type="domain" description="Transglycosylase SLT" evidence="4">
    <location>
        <begin position="276"/>
        <end position="384"/>
    </location>
</feature>
<feature type="region of interest" description="Disordered" evidence="2">
    <location>
        <begin position="1"/>
        <end position="20"/>
    </location>
</feature>
<reference evidence="5 6" key="1">
    <citation type="submission" date="2017-02" db="EMBL/GenBank/DDBJ databases">
        <title>Draft genome sequence of Moraxella pluranimalium CCUG 54913T type strain.</title>
        <authorList>
            <person name="Salva-Serra F."/>
            <person name="Engstrom-Jakobsson H."/>
            <person name="Thorell K."/>
            <person name="Jaen-Luchoro D."/>
            <person name="Gonzales-Siles L."/>
            <person name="Karlsson R."/>
            <person name="Yazdan S."/>
            <person name="Boulund F."/>
            <person name="Johnning A."/>
            <person name="Engstrand L."/>
            <person name="Kristiansson E."/>
            <person name="Moore E."/>
        </authorList>
    </citation>
    <scope>NUCLEOTIDE SEQUENCE [LARGE SCALE GENOMIC DNA]</scope>
    <source>
        <strain evidence="5 6">CCUG 54913</strain>
    </source>
</reference>
<gene>
    <name evidence="5" type="ORF">B0680_03880</name>
</gene>
<evidence type="ECO:0000256" key="3">
    <source>
        <dbReference type="SAM" id="Phobius"/>
    </source>
</evidence>
<dbReference type="InterPro" id="IPR008258">
    <property type="entry name" value="Transglycosylase_SLT_dom_1"/>
</dbReference>
<dbReference type="GO" id="GO:0000270">
    <property type="term" value="P:peptidoglycan metabolic process"/>
    <property type="evidence" value="ECO:0007669"/>
    <property type="project" value="InterPro"/>
</dbReference>
<dbReference type="CDD" id="cd13403">
    <property type="entry name" value="MLTF-like"/>
    <property type="match status" value="1"/>
</dbReference>
<dbReference type="InterPro" id="IPR023346">
    <property type="entry name" value="Lysozyme-like_dom_sf"/>
</dbReference>
<dbReference type="RefSeq" id="WP_078253744.1">
    <property type="nucleotide sequence ID" value="NZ_MUYU01000009.1"/>
</dbReference>
<name>A0A1T0CQG3_9GAMM</name>
<dbReference type="PANTHER" id="PTHR37423:SF2">
    <property type="entry name" value="MEMBRANE-BOUND LYTIC MUREIN TRANSGLYCOSYLASE C"/>
    <property type="match status" value="1"/>
</dbReference>
<evidence type="ECO:0000256" key="2">
    <source>
        <dbReference type="SAM" id="MobiDB-lite"/>
    </source>
</evidence>
<dbReference type="EMBL" id="MUYU01000009">
    <property type="protein sequence ID" value="OOS24582.1"/>
    <property type="molecule type" value="Genomic_DNA"/>
</dbReference>
<dbReference type="OrthoDB" id="9815002at2"/>
<keyword evidence="3" id="KW-0812">Transmembrane</keyword>
<evidence type="ECO:0000259" key="4">
    <source>
        <dbReference type="Pfam" id="PF01464"/>
    </source>
</evidence>
<dbReference type="GO" id="GO:0008933">
    <property type="term" value="F:peptidoglycan lytic transglycosylase activity"/>
    <property type="evidence" value="ECO:0007669"/>
    <property type="project" value="InterPro"/>
</dbReference>
<dbReference type="AlphaFoldDB" id="A0A1T0CQG3"/>
<dbReference type="SUPFAM" id="SSF53850">
    <property type="entry name" value="Periplasmic binding protein-like II"/>
    <property type="match status" value="1"/>
</dbReference>
<dbReference type="Gene3D" id="1.10.530.10">
    <property type="match status" value="1"/>
</dbReference>
<dbReference type="Gene3D" id="3.40.190.10">
    <property type="entry name" value="Periplasmic binding protein-like II"/>
    <property type="match status" value="1"/>
</dbReference>
<comment type="caution">
    <text evidence="5">The sequence shown here is derived from an EMBL/GenBank/DDBJ whole genome shotgun (WGS) entry which is preliminary data.</text>
</comment>
<evidence type="ECO:0000313" key="5">
    <source>
        <dbReference type="EMBL" id="OOS24582.1"/>
    </source>
</evidence>
<proteinExistence type="inferred from homology"/>
<evidence type="ECO:0000256" key="1">
    <source>
        <dbReference type="ARBA" id="ARBA00007734"/>
    </source>
</evidence>